<feature type="region of interest" description="Disordered" evidence="5">
    <location>
        <begin position="1401"/>
        <end position="1829"/>
    </location>
</feature>
<feature type="compositionally biased region" description="Basic and acidic residues" evidence="5">
    <location>
        <begin position="1495"/>
        <end position="1519"/>
    </location>
</feature>
<evidence type="ECO:0000313" key="6">
    <source>
        <dbReference type="EMBL" id="CEM25442.1"/>
    </source>
</evidence>
<feature type="compositionally biased region" description="Acidic residues" evidence="5">
    <location>
        <begin position="1451"/>
        <end position="1463"/>
    </location>
</feature>
<feature type="compositionally biased region" description="Basic and acidic residues" evidence="5">
    <location>
        <begin position="33"/>
        <end position="51"/>
    </location>
</feature>
<keyword evidence="4" id="KW-0482">Metalloprotease</keyword>
<feature type="compositionally biased region" description="Basic and acidic residues" evidence="5">
    <location>
        <begin position="814"/>
        <end position="827"/>
    </location>
</feature>
<feature type="compositionally biased region" description="Low complexity" evidence="5">
    <location>
        <begin position="1928"/>
        <end position="1939"/>
    </location>
</feature>
<evidence type="ECO:0000256" key="2">
    <source>
        <dbReference type="ARBA" id="ARBA00022670"/>
    </source>
</evidence>
<sequence length="1972" mass="215683">MSNSNSSSLSSSPSLSVGKEGEGTGAFVLPPAQREREMGGNRYLYDRREADLSTLSIDASAERAREEAEDASMLREIDRQYGASWREGEADDSLQRGTEEEEDDEKEGDLMSSRHEGGEEGEEDLHAQAEERRTMSPQSGRVSPIFRNFEEEEGEGTPIAGSQRNKGKTDRSEQMRNHSSRDDEEDLDEKGREEEDEGQYRSEQFHEEEEEAPPLIAPQAELPGAPVDVLGMGMGMPDKGGRVSAQKVRAQREADAYRSMPFKREGRGNRRKGQGHRTRLNSSSNSPQMHTNVWSSNMHSKKGGRYVTRRSCSSSLVNSSPPASNQIAQSNYSIPASILAASAQPTQSFSNNEISSKGGGRKKSHLKNRSRSHHRSPSLAHSRVSLHKSSPPPRYPTKALSPRSQSRDPSNSPERPPQQPPPATPSPMGTPRPFEDPDQHREDAIFQKIHGGKIRQPVILQRGSQQEDSQRERGLMKGRERDREGMRVPSQRRREREREKGSGSRRRRSRSSSLSFSAGGGAKSVPSSVQQLSKQKRRPSHDSITARPPRHISELHAAPSPPSSSVLQTTEENPSTKTAEQYETEQLQKRNENLRPNPNASSASATSLLGRSPSLTLSKENVTAWVAAAEQQVRARAWEHKTATGEPGSAPQHTGESRSVRRSSGIGTVFGGASTNRIGGKPPSGIKRGTSAAPAGPVNNISSRRPSGSGGGVDLNRFGQKNQVEKRRLSSQGAAGPVISLSDRAMPPSSSQILLVPGEGRGKKEKEIGSSLSESRRESFVFSTKVALGAPGEDPTGARRRLAEWNRALSGGRDNQRSKPVKVERQNTKAAGSPSKTTGKEGDTQRERESPSKKTEQSAAEKAVRAAAEGDTEETEEKDGKKKTPRKKILHHRPSLIMRVRPENAMQVRSEFFESGCTSNPRLKYRQSDAAVAKDFAKFSEVDETLLAEATAILELTKMRFGSCQNYLSYLYGTDLCEPEELKALALAYCQTLGPALASQIDVKLSSCLLSVANVSKPAPDSPYFLHLLSAPVCRGLVEPICNHEVGTHFLRMLNNERQPWHGRRHKYGLRPHLATEEGLATLNSLLSLPHCPLLWSPALRYYATCMANRLSFADTFKELERFVEEPGRRFRLCMRAKRGMTDTSQPGAINLDQAYLQGAIGILRNVHSIDFPLLYSGQVDFRDLDRVSLGGVGGWEQGMETLTNVISELCRQEAPSLLSVFFSDSLVNRCRIDVPFGKEMSFSSSTVIRLQVKRIARVDLCHLPPFLETPQKMIAYRHMLSRIAEVNGLTVAPPRPSVLGRSSSLPPSPSPSRMGSAEWGKAAIRVRNNRGGEGGPLSGESVVFTAGRLKAALRPKKTTGTFDGAQSAQSNTEGQEGTAEKKRLTFYKWSFAEAPVPVPETGASGVSGSPGRPLNASVVGGMSDEIDVDGDLNAPETGDAGENCCGPSDVEGDEGTDEEEGESSPKNGAAVSPPRVSPNRRKRRDSNASRQRKRAEYEEREAIEKKKRDEEQRRHREYWSPLHPSAYKMPPTPTKAKEKDPNQPKDLSLSDPTHQHPKPTDSTSAAPHDDSMMRPSSRWQRRKPERPLPPTSPVPNPHRSNTNPTLNQSQSDSVNTSEVPKGTESQAALLEIDTNKRKEEPAASKRALTPKRTFSKLRPASPAATAVSGRGRGPVSSTALDSSGHSSIGRARTPRRESVRELTNHRARKNTDKETNEVSENEIQHAETHERKPEDEEATPTAGASKPPIHPQPLQRNSVKAHTPANSAPQANAQPKRTPRKLSRPPVPVAGFPAAVKKEDSARQTEQEGHRNTHSSAVGSKQKLKKVLSASDTLAFSPNTIILPKEHRANRPDSPRQRLVLSPNLNPNPSSSKDQMASTVGDLGQRQASELNLLEPFTQDTVYVGVLESLRLPPVAPATVPAKLAHSPVRSPNRSPSPLASGQSPQQKVQTEKGRPASALAAPVSAVHNQL</sequence>
<feature type="region of interest" description="Disordered" evidence="5">
    <location>
        <begin position="1296"/>
        <end position="1318"/>
    </location>
</feature>
<feature type="region of interest" description="Disordered" evidence="5">
    <location>
        <begin position="1845"/>
        <end position="1885"/>
    </location>
</feature>
<feature type="compositionally biased region" description="Pro residues" evidence="5">
    <location>
        <begin position="1588"/>
        <end position="1597"/>
    </location>
</feature>
<feature type="compositionally biased region" description="Basic and acidic residues" evidence="5">
    <location>
        <begin position="189"/>
        <end position="205"/>
    </location>
</feature>
<feature type="compositionally biased region" description="Basic and acidic residues" evidence="5">
    <location>
        <begin position="250"/>
        <end position="268"/>
    </location>
</feature>
<dbReference type="SMART" id="SM01154">
    <property type="entry name" value="DUF1704"/>
    <property type="match status" value="1"/>
</dbReference>
<feature type="compositionally biased region" description="Polar residues" evidence="5">
    <location>
        <begin position="828"/>
        <end position="837"/>
    </location>
</feature>
<feature type="region of interest" description="Disordered" evidence="5">
    <location>
        <begin position="1925"/>
        <end position="1972"/>
    </location>
</feature>
<feature type="compositionally biased region" description="Polar residues" evidence="5">
    <location>
        <begin position="1676"/>
        <end position="1687"/>
    </location>
</feature>
<feature type="compositionally biased region" description="Basic residues" evidence="5">
    <location>
        <begin position="359"/>
        <end position="376"/>
    </location>
</feature>
<dbReference type="InterPro" id="IPR012548">
    <property type="entry name" value="MATCAP"/>
</dbReference>
<feature type="compositionally biased region" description="Polar residues" evidence="5">
    <location>
        <begin position="1359"/>
        <end position="1376"/>
    </location>
</feature>
<feature type="compositionally biased region" description="Polar residues" evidence="5">
    <location>
        <begin position="280"/>
        <end position="298"/>
    </location>
</feature>
<feature type="compositionally biased region" description="Basic and acidic residues" evidence="5">
    <location>
        <begin position="1797"/>
        <end position="1812"/>
    </location>
</feature>
<dbReference type="VEuPathDB" id="CryptoDB:Cvel_20841"/>
<feature type="region of interest" description="Disordered" evidence="5">
    <location>
        <begin position="343"/>
        <end position="608"/>
    </location>
</feature>
<gene>
    <name evidence="6" type="ORF">Cvel_20841</name>
</gene>
<comment type="cofactor">
    <cofactor evidence="1">
        <name>Zn(2+)</name>
        <dbReference type="ChEBI" id="CHEBI:29105"/>
    </cofactor>
</comment>
<feature type="compositionally biased region" description="Polar residues" evidence="5">
    <location>
        <begin position="1599"/>
        <end position="1627"/>
    </location>
</feature>
<evidence type="ECO:0000256" key="1">
    <source>
        <dbReference type="ARBA" id="ARBA00001947"/>
    </source>
</evidence>
<proteinExistence type="predicted"/>
<feature type="compositionally biased region" description="Basic and acidic residues" evidence="5">
    <location>
        <begin position="1634"/>
        <end position="1644"/>
    </location>
</feature>
<feature type="compositionally biased region" description="Low complexity" evidence="5">
    <location>
        <begin position="1765"/>
        <end position="1776"/>
    </location>
</feature>
<evidence type="ECO:0000256" key="4">
    <source>
        <dbReference type="ARBA" id="ARBA00023049"/>
    </source>
</evidence>
<feature type="compositionally biased region" description="Low complexity" evidence="5">
    <location>
        <begin position="213"/>
        <end position="223"/>
    </location>
</feature>
<keyword evidence="2" id="KW-0645">Protease</keyword>
<feature type="compositionally biased region" description="Low complexity" evidence="5">
    <location>
        <begin position="1860"/>
        <end position="1873"/>
    </location>
</feature>
<organism evidence="6">
    <name type="scientific">Chromera velia CCMP2878</name>
    <dbReference type="NCBI Taxonomy" id="1169474"/>
    <lineage>
        <taxon>Eukaryota</taxon>
        <taxon>Sar</taxon>
        <taxon>Alveolata</taxon>
        <taxon>Colpodellida</taxon>
        <taxon>Chromeraceae</taxon>
        <taxon>Chromera</taxon>
    </lineage>
</organism>
<feature type="region of interest" description="Disordered" evidence="5">
    <location>
        <begin position="1356"/>
        <end position="1380"/>
    </location>
</feature>
<feature type="compositionally biased region" description="Pro residues" evidence="5">
    <location>
        <begin position="414"/>
        <end position="430"/>
    </location>
</feature>
<feature type="compositionally biased region" description="Polar residues" evidence="5">
    <location>
        <begin position="343"/>
        <end position="355"/>
    </location>
</feature>
<dbReference type="GO" id="GO:0006508">
    <property type="term" value="P:proteolysis"/>
    <property type="evidence" value="ECO:0007669"/>
    <property type="project" value="UniProtKB-KW"/>
</dbReference>
<feature type="compositionally biased region" description="Low complexity" evidence="5">
    <location>
        <begin position="1957"/>
        <end position="1972"/>
    </location>
</feature>
<feature type="compositionally biased region" description="Basic residues" evidence="5">
    <location>
        <begin position="299"/>
        <end position="308"/>
    </location>
</feature>
<dbReference type="EMBL" id="CDMZ01001001">
    <property type="protein sequence ID" value="CEM25442.1"/>
    <property type="molecule type" value="Genomic_DNA"/>
</dbReference>
<name>A0A0G4GA53_9ALVE</name>
<evidence type="ECO:0000256" key="5">
    <source>
        <dbReference type="SAM" id="MobiDB-lite"/>
    </source>
</evidence>
<feature type="compositionally biased region" description="Low complexity" evidence="5">
    <location>
        <begin position="1"/>
        <end position="16"/>
    </location>
</feature>
<feature type="region of interest" description="Disordered" evidence="5">
    <location>
        <begin position="807"/>
        <end position="890"/>
    </location>
</feature>
<feature type="compositionally biased region" description="Basic and acidic residues" evidence="5">
    <location>
        <begin position="1695"/>
        <end position="1735"/>
    </location>
</feature>
<reference evidence="6" key="1">
    <citation type="submission" date="2014-11" db="EMBL/GenBank/DDBJ databases">
        <authorList>
            <person name="Otto D Thomas"/>
            <person name="Naeem Raeece"/>
        </authorList>
    </citation>
    <scope>NUCLEOTIDE SEQUENCE</scope>
</reference>
<feature type="compositionally biased region" description="Basic residues" evidence="5">
    <location>
        <begin position="881"/>
        <end position="890"/>
    </location>
</feature>
<feature type="region of interest" description="Disordered" evidence="5">
    <location>
        <begin position="636"/>
        <end position="780"/>
    </location>
</feature>
<feature type="compositionally biased region" description="Polar residues" evidence="5">
    <location>
        <begin position="1941"/>
        <end position="1950"/>
    </location>
</feature>
<feature type="compositionally biased region" description="Low complexity" evidence="5">
    <location>
        <begin position="594"/>
        <end position="608"/>
    </location>
</feature>
<feature type="compositionally biased region" description="Basic and acidic residues" evidence="5">
    <location>
        <begin position="1845"/>
        <end position="1857"/>
    </location>
</feature>
<accession>A0A0G4GA53</accession>
<feature type="compositionally biased region" description="Polar residues" evidence="5">
    <location>
        <begin position="563"/>
        <end position="585"/>
    </location>
</feature>
<dbReference type="GO" id="GO:0008237">
    <property type="term" value="F:metallopeptidase activity"/>
    <property type="evidence" value="ECO:0007669"/>
    <property type="project" value="UniProtKB-KW"/>
</dbReference>
<feature type="compositionally biased region" description="Basic and acidic residues" evidence="5">
    <location>
        <begin position="167"/>
        <end position="181"/>
    </location>
</feature>
<feature type="compositionally biased region" description="Basic and acidic residues" evidence="5">
    <location>
        <begin position="108"/>
        <end position="134"/>
    </location>
</feature>
<feature type="compositionally biased region" description="Basic residues" evidence="5">
    <location>
        <begin position="269"/>
        <end position="279"/>
    </location>
</feature>
<evidence type="ECO:0000256" key="3">
    <source>
        <dbReference type="ARBA" id="ARBA00022801"/>
    </source>
</evidence>
<feature type="compositionally biased region" description="Basic and acidic residues" evidence="5">
    <location>
        <begin position="468"/>
        <end position="502"/>
    </location>
</feature>
<dbReference type="PANTHER" id="PTHR31817:SF0">
    <property type="entry name" value="CHROMOSOME UNDETERMINED SCAFFOLD_67, WHOLE GENOME SHOTGUN SEQUENCE"/>
    <property type="match status" value="1"/>
</dbReference>
<feature type="compositionally biased region" description="Basic and acidic residues" evidence="5">
    <location>
        <begin position="760"/>
        <end position="779"/>
    </location>
</feature>
<feature type="region of interest" description="Disordered" evidence="5">
    <location>
        <begin position="1"/>
        <end position="328"/>
    </location>
</feature>
<feature type="compositionally biased region" description="Basic and acidic residues" evidence="5">
    <location>
        <begin position="838"/>
        <end position="856"/>
    </location>
</feature>
<feature type="compositionally biased region" description="Low complexity" evidence="5">
    <location>
        <begin position="311"/>
        <end position="325"/>
    </location>
</feature>
<dbReference type="PANTHER" id="PTHR31817">
    <property type="match status" value="1"/>
</dbReference>
<dbReference type="Pfam" id="PF08014">
    <property type="entry name" value="MATCAP"/>
    <property type="match status" value="1"/>
</dbReference>
<feature type="compositionally biased region" description="Basic and acidic residues" evidence="5">
    <location>
        <begin position="60"/>
        <end position="79"/>
    </location>
</feature>
<feature type="compositionally biased region" description="Basic and acidic residues" evidence="5">
    <location>
        <begin position="433"/>
        <end position="445"/>
    </location>
</feature>
<keyword evidence="3" id="KW-0378">Hydrolase</keyword>
<protein>
    <submittedName>
        <fullName evidence="6">Uncharacterized protein</fullName>
    </submittedName>
</protein>